<dbReference type="PANTHER" id="PTHR10822">
    <property type="entry name" value="GLYPICAN"/>
    <property type="match status" value="1"/>
</dbReference>
<comment type="subcellular location">
    <subcellularLocation>
        <location evidence="1 12">Cell membrane</location>
        <topology evidence="1 12">Lipid-anchor</topology>
        <topology evidence="1 12">GPI-anchor</topology>
    </subcellularLocation>
</comment>
<evidence type="ECO:0000256" key="12">
    <source>
        <dbReference type="RuleBase" id="RU003519"/>
    </source>
</evidence>
<evidence type="ECO:0000313" key="16">
    <source>
        <dbReference type="Proteomes" id="UP001642483"/>
    </source>
</evidence>
<evidence type="ECO:0008006" key="17">
    <source>
        <dbReference type="Google" id="ProtNLM"/>
    </source>
</evidence>
<evidence type="ECO:0000256" key="11">
    <source>
        <dbReference type="RuleBase" id="RU003518"/>
    </source>
</evidence>
<keyword evidence="5 14" id="KW-0732">Signal</keyword>
<proteinExistence type="inferred from homology"/>
<keyword evidence="7 12" id="KW-0472">Membrane</keyword>
<feature type="region of interest" description="Disordered" evidence="13">
    <location>
        <begin position="370"/>
        <end position="459"/>
    </location>
</feature>
<reference evidence="15 16" key="1">
    <citation type="submission" date="2024-02" db="EMBL/GenBank/DDBJ databases">
        <authorList>
            <person name="Daric V."/>
            <person name="Darras S."/>
        </authorList>
    </citation>
    <scope>NUCLEOTIDE SEQUENCE [LARGE SCALE GENOMIC DNA]</scope>
</reference>
<keyword evidence="16" id="KW-1185">Reference proteome</keyword>
<evidence type="ECO:0000256" key="9">
    <source>
        <dbReference type="ARBA" id="ARBA00023207"/>
    </source>
</evidence>
<organism evidence="15 16">
    <name type="scientific">Clavelina lepadiformis</name>
    <name type="common">Light-bulb sea squirt</name>
    <name type="synonym">Ascidia lepadiformis</name>
    <dbReference type="NCBI Taxonomy" id="159417"/>
    <lineage>
        <taxon>Eukaryota</taxon>
        <taxon>Metazoa</taxon>
        <taxon>Chordata</taxon>
        <taxon>Tunicata</taxon>
        <taxon>Ascidiacea</taxon>
        <taxon>Aplousobranchia</taxon>
        <taxon>Clavelinidae</taxon>
        <taxon>Clavelina</taxon>
    </lineage>
</organism>
<comment type="similarity">
    <text evidence="2 11">Belongs to the glypican family.</text>
</comment>
<sequence length="638" mass="72163">MRTAFVFIITFSINFALSNGELAGGDHCMDTQVLFMIKGFNKTTPSKAIRGEMMEFCPKEYTCCTQEMEVDFKSHALHDFGMKIAMKSEAVKTTFSKKSQEINVFFKELVENSQQSLDELFFKTYGDLYTENSEAFTELFQQLKSYYKGASVDMADIFDSFFTTVMQKVFAIMNKRHLFNDEYLQCIADNMNTAKPFADIPGKLSTQVQRAFIAAKSFAEGLEAGKQFAYSVAQFYPTSECASALMKMSFCSACQGYTSVKPCHGYCMNVMKGCLVEYNELNHVWNKYIHAMKKVLDRLDGPFNIELVLGQMDIDISNAIMLVQENKNDVTDLVFIECGEPPLNPNYTFTGLGGFPSLYTEYDAYPENPPNLGFGSYLQESDHHGNDEDKKRHHSSRKTRSLENEEQTPRHSRRKNTRRNVRGRKKSRDFAISEKRPETTLDETRYDYSEEQDRTEEREYLQVPTAAGTNLGALVKDVRTSIHESKNHWKMIPHHVCLDEAEEDSSATCWNGHTQGEYQHPVVMDGFHNNPEVVITSQKPPNHVIKGQITSLKNTIEMLNSAYRGFDPHLVDNDDEVDTYEPSGDNSGDGSGEVEAIETEPRSRDPDLTCPTCGGSTPSFNVIALSSALLVALRLVVQ</sequence>
<keyword evidence="6 12" id="KW-0654">Proteoglycan</keyword>
<accession>A0ABP0G9D4</accession>
<protein>
    <recommendedName>
        <fullName evidence="17">Glypican-6</fullName>
    </recommendedName>
</protein>
<dbReference type="PANTHER" id="PTHR10822:SF30">
    <property type="entry name" value="DALLY-LIKE, ISOFORM A"/>
    <property type="match status" value="1"/>
</dbReference>
<evidence type="ECO:0000256" key="5">
    <source>
        <dbReference type="ARBA" id="ARBA00022729"/>
    </source>
</evidence>
<gene>
    <name evidence="15" type="ORF">CVLEPA_LOCUS20423</name>
</gene>
<feature type="region of interest" description="Disordered" evidence="13">
    <location>
        <begin position="570"/>
        <end position="610"/>
    </location>
</feature>
<keyword evidence="4 12" id="KW-0336">GPI-anchor</keyword>
<dbReference type="Proteomes" id="UP001642483">
    <property type="component" value="Unassembled WGS sequence"/>
</dbReference>
<feature type="compositionally biased region" description="Basic and acidic residues" evidence="13">
    <location>
        <begin position="428"/>
        <end position="459"/>
    </location>
</feature>
<evidence type="ECO:0000256" key="8">
    <source>
        <dbReference type="ARBA" id="ARBA00023180"/>
    </source>
</evidence>
<keyword evidence="3" id="KW-1003">Cell membrane</keyword>
<feature type="compositionally biased region" description="Basic residues" evidence="13">
    <location>
        <begin position="410"/>
        <end position="427"/>
    </location>
</feature>
<evidence type="ECO:0000256" key="3">
    <source>
        <dbReference type="ARBA" id="ARBA00022475"/>
    </source>
</evidence>
<feature type="signal peptide" evidence="14">
    <location>
        <begin position="1"/>
        <end position="20"/>
    </location>
</feature>
<evidence type="ECO:0000256" key="14">
    <source>
        <dbReference type="SAM" id="SignalP"/>
    </source>
</evidence>
<evidence type="ECO:0000256" key="2">
    <source>
        <dbReference type="ARBA" id="ARBA00010260"/>
    </source>
</evidence>
<feature type="chain" id="PRO_5047122169" description="Glypican-6" evidence="14">
    <location>
        <begin position="21"/>
        <end position="638"/>
    </location>
</feature>
<keyword evidence="9 12" id="KW-0357">Heparan sulfate</keyword>
<comment type="caution">
    <text evidence="15">The sequence shown here is derived from an EMBL/GenBank/DDBJ whole genome shotgun (WGS) entry which is preliminary data.</text>
</comment>
<dbReference type="Pfam" id="PF01153">
    <property type="entry name" value="Glypican"/>
    <property type="match status" value="2"/>
</dbReference>
<comment type="function">
    <text evidence="12">Cell surface proteoglycan.</text>
</comment>
<dbReference type="InterPro" id="IPR001863">
    <property type="entry name" value="Glypican"/>
</dbReference>
<name>A0ABP0G9D4_CLALP</name>
<feature type="compositionally biased region" description="Basic and acidic residues" evidence="13">
    <location>
        <begin position="400"/>
        <end position="409"/>
    </location>
</feature>
<keyword evidence="8" id="KW-0325">Glycoprotein</keyword>
<dbReference type="EMBL" id="CAWYQH010000108">
    <property type="protein sequence ID" value="CAK8688401.1"/>
    <property type="molecule type" value="Genomic_DNA"/>
</dbReference>
<evidence type="ECO:0000256" key="7">
    <source>
        <dbReference type="ARBA" id="ARBA00023136"/>
    </source>
</evidence>
<evidence type="ECO:0000256" key="4">
    <source>
        <dbReference type="ARBA" id="ARBA00022622"/>
    </source>
</evidence>
<evidence type="ECO:0000256" key="6">
    <source>
        <dbReference type="ARBA" id="ARBA00022974"/>
    </source>
</evidence>
<keyword evidence="10 12" id="KW-0449">Lipoprotein</keyword>
<evidence type="ECO:0000256" key="13">
    <source>
        <dbReference type="SAM" id="MobiDB-lite"/>
    </source>
</evidence>
<evidence type="ECO:0000313" key="15">
    <source>
        <dbReference type="EMBL" id="CAK8688401.1"/>
    </source>
</evidence>
<feature type="compositionally biased region" description="Basic and acidic residues" evidence="13">
    <location>
        <begin position="380"/>
        <end position="390"/>
    </location>
</feature>
<evidence type="ECO:0000256" key="1">
    <source>
        <dbReference type="ARBA" id="ARBA00004609"/>
    </source>
</evidence>
<evidence type="ECO:0000256" key="10">
    <source>
        <dbReference type="ARBA" id="ARBA00023288"/>
    </source>
</evidence>